<keyword evidence="7" id="KW-0472">Membrane</keyword>
<dbReference type="InterPro" id="IPR003594">
    <property type="entry name" value="HATPase_dom"/>
</dbReference>
<dbReference type="SUPFAM" id="SSF55874">
    <property type="entry name" value="ATPase domain of HSP90 chaperone/DNA topoisomerase II/histidine kinase"/>
    <property type="match status" value="1"/>
</dbReference>
<dbReference type="PRINTS" id="PR00344">
    <property type="entry name" value="BCTRLSENSOR"/>
</dbReference>
<dbReference type="InterPro" id="IPR004358">
    <property type="entry name" value="Sig_transdc_His_kin-like_C"/>
</dbReference>
<dbReference type="SUPFAM" id="SSF63829">
    <property type="entry name" value="Calcium-dependent phosphotriesterase"/>
    <property type="match status" value="2"/>
</dbReference>
<dbReference type="CDD" id="cd00082">
    <property type="entry name" value="HisKA"/>
    <property type="match status" value="1"/>
</dbReference>
<evidence type="ECO:0000256" key="4">
    <source>
        <dbReference type="ARBA" id="ARBA00022679"/>
    </source>
</evidence>
<gene>
    <name evidence="9" type="ORF">WG68_06815</name>
</gene>
<dbReference type="Gene3D" id="3.30.565.10">
    <property type="entry name" value="Histidine kinase-like ATPase, C-terminal domain"/>
    <property type="match status" value="1"/>
</dbReference>
<sequence length="1095" mass="122600">MPCQLLQVMRTLVFWLFLANLAALNAYAQNFGQISRLGIDEGLPSTTIFSLIQDKEGFIWLGAGASGLLRYDGHEFESFAVLTEQEIAAGLQADVGSVLQDSRGNLWSATWGYGLSRFNAADGQLQRFTEKQGLAGDQVQFMLEDHQQRLWVGTTRGISIITLDDQITLFSVKDLLSSLAEPRIWSIAQTADDAIWLGSSAGLIRWTESNNTLERWLLQQDSAALSRSNEVRALWPEGNNLWVGSRQGVYYFDVASSQFEIINSIAADGQQHIINRFMPLGDNSLLVASYNGIQHLLRSERRYQKFEQHDSLLSELNVRNFLLDRSGVLWMATTEAGLFRSRYGGSRFLQLTDLVQFNERDLSFSVSVIHRRHNMLWLASADRLYQADLNTKALHAMTLPSRINAMSTSSAGILYIATDSGLMQLEEDELKNVGQPFDLLGLANQNVRELLIDASDNLYLGLWGRGVIRWDPASDRVQHWLAELGQVQAGDAVQAMALDAKQQLWVGSRYSGLFKIVPDSSVIEHYSVQSGQGDSGLGLPANNINCLQSYQNTLAICTEKGLLLYQQDTQQSSLLDITSGLPESRILGVQLAADQLFVTTQKGLSVSSLDNPDFVTFNQRDGMVATELNSKAMALYQNQLYLGSIQGLINIDITGLQSNKHQPSPVLTRLDIDYHKRQLKPFGVNWPAIQLQPNERTVRFEFSALDFQDPVMNRFRYQLAGIDSDWIEAGQRNSAFYANLAPGNYQLWLQASNNHGLFSEPQLLTSLDVLPDWWQKRWVQLMLVSLVVLILFLGHQYRLNHARQVNRLLQVAVDEKARNQLLLESKVAERTQALQESTTALSLRSRQLEKSLEQLAIKNKELTRLDRMKDQFIATVSHELRTPLTAIRGAVALVAQGVLASKPDVQQQMLDTALKNAERLSNLINDLLDLQKFAAGKFTLLRTELDLQQLVLEALQDIAGYAEKFMVQLHFQLQQEHFMVDADAMRIRQVLDNLISNAIKFSPAAGNVQLQLSADADWVTLTVIDQGSGIPEVFQPRIFSNFSQADAADNRNKEGTGLGLAICKNIIDSHQGQIGFSSVEGQGSRFWFSLARSNK</sequence>
<dbReference type="Gene3D" id="2.130.10.10">
    <property type="entry name" value="YVTN repeat-like/Quinoprotein amine dehydrogenase"/>
    <property type="match status" value="3"/>
</dbReference>
<dbReference type="GO" id="GO:0005886">
    <property type="term" value="C:plasma membrane"/>
    <property type="evidence" value="ECO:0007669"/>
    <property type="project" value="UniProtKB-ARBA"/>
</dbReference>
<proteinExistence type="predicted"/>
<accession>A0A0M2V5C1</accession>
<dbReference type="EMBL" id="LAHO01000005">
    <property type="protein sequence ID" value="KKO46067.1"/>
    <property type="molecule type" value="Genomic_DNA"/>
</dbReference>
<dbReference type="Proteomes" id="UP000034228">
    <property type="component" value="Unassembled WGS sequence"/>
</dbReference>
<reference evidence="9 10" key="1">
    <citation type="submission" date="2015-03" db="EMBL/GenBank/DDBJ databases">
        <title>Draft genome sequences of two protease-producing strains of Arsukibacterium isolated from two cold and alkaline environments.</title>
        <authorList>
            <person name="Lylloff J.E."/>
            <person name="Skov L.B."/>
            <person name="Jepsen M."/>
            <person name="Hallin P.F."/>
            <person name="Sorensen S.J."/>
            <person name="Stougaard P."/>
            <person name="Glaring M.A."/>
        </authorList>
    </citation>
    <scope>NUCLEOTIDE SEQUENCE [LARGE SCALE GENOMIC DNA]</scope>
    <source>
        <strain evidence="9 10">GCM72</strain>
    </source>
</reference>
<keyword evidence="10" id="KW-1185">Reference proteome</keyword>
<evidence type="ECO:0000256" key="3">
    <source>
        <dbReference type="ARBA" id="ARBA00022553"/>
    </source>
</evidence>
<dbReference type="OrthoDB" id="176203at2"/>
<keyword evidence="6" id="KW-0902">Two-component regulatory system</keyword>
<dbReference type="FunFam" id="3.30.565.10:FF:000006">
    <property type="entry name" value="Sensor histidine kinase WalK"/>
    <property type="match status" value="1"/>
</dbReference>
<evidence type="ECO:0000259" key="8">
    <source>
        <dbReference type="PROSITE" id="PS50109"/>
    </source>
</evidence>
<dbReference type="InterPro" id="IPR015943">
    <property type="entry name" value="WD40/YVTN_repeat-like_dom_sf"/>
</dbReference>
<dbReference type="GO" id="GO:0000155">
    <property type="term" value="F:phosphorelay sensor kinase activity"/>
    <property type="evidence" value="ECO:0007669"/>
    <property type="project" value="InterPro"/>
</dbReference>
<evidence type="ECO:0000313" key="9">
    <source>
        <dbReference type="EMBL" id="KKO46067.1"/>
    </source>
</evidence>
<comment type="catalytic activity">
    <reaction evidence="1">
        <text>ATP + protein L-histidine = ADP + protein N-phospho-L-histidine.</text>
        <dbReference type="EC" id="2.7.13.3"/>
    </reaction>
</comment>
<dbReference type="PANTHER" id="PTHR43547:SF2">
    <property type="entry name" value="HYBRID SIGNAL TRANSDUCTION HISTIDINE KINASE C"/>
    <property type="match status" value="1"/>
</dbReference>
<evidence type="ECO:0000256" key="7">
    <source>
        <dbReference type="ARBA" id="ARBA00023136"/>
    </source>
</evidence>
<dbReference type="STRING" id="336831.WG68_06815"/>
<dbReference type="PROSITE" id="PS50109">
    <property type="entry name" value="HIS_KIN"/>
    <property type="match status" value="1"/>
</dbReference>
<dbReference type="Gene3D" id="2.60.40.10">
    <property type="entry name" value="Immunoglobulins"/>
    <property type="match status" value="1"/>
</dbReference>
<keyword evidence="3" id="KW-0597">Phosphoprotein</keyword>
<dbReference type="PANTHER" id="PTHR43547">
    <property type="entry name" value="TWO-COMPONENT HISTIDINE KINASE"/>
    <property type="match status" value="1"/>
</dbReference>
<comment type="caution">
    <text evidence="9">The sequence shown here is derived from an EMBL/GenBank/DDBJ whole genome shotgun (WGS) entry which is preliminary data.</text>
</comment>
<keyword evidence="4" id="KW-0808">Transferase</keyword>
<protein>
    <recommendedName>
        <fullName evidence="2">histidine kinase</fullName>
        <ecNumber evidence="2">2.7.13.3</ecNumber>
    </recommendedName>
</protein>
<dbReference type="Gene3D" id="1.10.287.130">
    <property type="match status" value="1"/>
</dbReference>
<dbReference type="InterPro" id="IPR003661">
    <property type="entry name" value="HisK_dim/P_dom"/>
</dbReference>
<dbReference type="Pfam" id="PF00512">
    <property type="entry name" value="HisKA"/>
    <property type="match status" value="1"/>
</dbReference>
<dbReference type="InterPro" id="IPR036097">
    <property type="entry name" value="HisK_dim/P_sf"/>
</dbReference>
<evidence type="ECO:0000313" key="10">
    <source>
        <dbReference type="Proteomes" id="UP000034228"/>
    </source>
</evidence>
<dbReference type="RefSeq" id="WP_046556925.1">
    <property type="nucleotide sequence ID" value="NZ_LAHO01000005.1"/>
</dbReference>
<dbReference type="InterPro" id="IPR036890">
    <property type="entry name" value="HATPase_C_sf"/>
</dbReference>
<dbReference type="EC" id="2.7.13.3" evidence="2"/>
<dbReference type="FunFam" id="1.10.287.130:FF:000001">
    <property type="entry name" value="Two-component sensor histidine kinase"/>
    <property type="match status" value="1"/>
</dbReference>
<dbReference type="InterPro" id="IPR011123">
    <property type="entry name" value="Y_Y_Y"/>
</dbReference>
<evidence type="ECO:0000256" key="2">
    <source>
        <dbReference type="ARBA" id="ARBA00012438"/>
    </source>
</evidence>
<feature type="domain" description="Histidine kinase" evidence="8">
    <location>
        <begin position="875"/>
        <end position="1094"/>
    </location>
</feature>
<dbReference type="Pfam" id="PF02518">
    <property type="entry name" value="HATPase_c"/>
    <property type="match status" value="1"/>
</dbReference>
<dbReference type="SMART" id="SM00387">
    <property type="entry name" value="HATPase_c"/>
    <property type="match status" value="1"/>
</dbReference>
<dbReference type="Pfam" id="PF07495">
    <property type="entry name" value="Y_Y_Y"/>
    <property type="match status" value="1"/>
</dbReference>
<dbReference type="InterPro" id="IPR011110">
    <property type="entry name" value="Reg_prop"/>
</dbReference>
<dbReference type="SUPFAM" id="SSF47384">
    <property type="entry name" value="Homodimeric domain of signal transducing histidine kinase"/>
    <property type="match status" value="1"/>
</dbReference>
<dbReference type="PATRIC" id="fig|336831.14.peg.1264"/>
<evidence type="ECO:0000256" key="6">
    <source>
        <dbReference type="ARBA" id="ARBA00023012"/>
    </source>
</evidence>
<keyword evidence="5" id="KW-0418">Kinase</keyword>
<dbReference type="SMART" id="SM00388">
    <property type="entry name" value="HisKA"/>
    <property type="match status" value="1"/>
</dbReference>
<evidence type="ECO:0000256" key="1">
    <source>
        <dbReference type="ARBA" id="ARBA00000085"/>
    </source>
</evidence>
<organism evidence="9 10">
    <name type="scientific">Arsukibacterium ikkense</name>
    <dbReference type="NCBI Taxonomy" id="336831"/>
    <lineage>
        <taxon>Bacteria</taxon>
        <taxon>Pseudomonadati</taxon>
        <taxon>Pseudomonadota</taxon>
        <taxon>Gammaproteobacteria</taxon>
        <taxon>Chromatiales</taxon>
        <taxon>Chromatiaceae</taxon>
        <taxon>Arsukibacterium</taxon>
    </lineage>
</organism>
<evidence type="ECO:0000256" key="5">
    <source>
        <dbReference type="ARBA" id="ARBA00022777"/>
    </source>
</evidence>
<name>A0A0M2V5C1_9GAMM</name>
<dbReference type="CDD" id="cd16922">
    <property type="entry name" value="HATPase_EvgS-ArcB-TorS-like"/>
    <property type="match status" value="1"/>
</dbReference>
<dbReference type="InterPro" id="IPR013783">
    <property type="entry name" value="Ig-like_fold"/>
</dbReference>
<dbReference type="Pfam" id="PF07494">
    <property type="entry name" value="Reg_prop"/>
    <property type="match status" value="1"/>
</dbReference>
<dbReference type="AlphaFoldDB" id="A0A0M2V5C1"/>
<dbReference type="InterPro" id="IPR005467">
    <property type="entry name" value="His_kinase_dom"/>
</dbReference>